<dbReference type="Gene3D" id="1.10.472.10">
    <property type="entry name" value="Cyclin-like"/>
    <property type="match status" value="1"/>
</dbReference>
<dbReference type="InterPro" id="IPR036915">
    <property type="entry name" value="Cyclin-like_sf"/>
</dbReference>
<dbReference type="CDD" id="cd20557">
    <property type="entry name" value="CYCLIN_ScPCL1-like"/>
    <property type="match status" value="1"/>
</dbReference>
<dbReference type="Pfam" id="PF08613">
    <property type="entry name" value="Cyclin"/>
    <property type="match status" value="1"/>
</dbReference>
<accession>A0ABQ5JVF7</accession>
<dbReference type="EMBL" id="BQXS01011956">
    <property type="protein sequence ID" value="GKT18537.1"/>
    <property type="molecule type" value="Genomic_DNA"/>
</dbReference>
<dbReference type="Proteomes" id="UP001057375">
    <property type="component" value="Unassembled WGS sequence"/>
</dbReference>
<dbReference type="PANTHER" id="PTHR15615:SF108">
    <property type="entry name" value="PROTEIN CNPPD1"/>
    <property type="match status" value="1"/>
</dbReference>
<name>A0ABQ5JVF7_9EUKA</name>
<dbReference type="SUPFAM" id="SSF47954">
    <property type="entry name" value="Cyclin-like"/>
    <property type="match status" value="1"/>
</dbReference>
<keyword evidence="3" id="KW-1185">Reference proteome</keyword>
<proteinExistence type="predicted"/>
<organism evidence="2 3">
    <name type="scientific">Aduncisulcus paluster</name>
    <dbReference type="NCBI Taxonomy" id="2918883"/>
    <lineage>
        <taxon>Eukaryota</taxon>
        <taxon>Metamonada</taxon>
        <taxon>Carpediemonas-like organisms</taxon>
        <taxon>Aduncisulcus</taxon>
    </lineage>
</organism>
<reference evidence="2" key="1">
    <citation type="submission" date="2022-03" db="EMBL/GenBank/DDBJ databases">
        <title>Draft genome sequence of Aduncisulcus paluster, a free-living microaerophilic Fornicata.</title>
        <authorList>
            <person name="Yuyama I."/>
            <person name="Kume K."/>
            <person name="Tamura T."/>
            <person name="Inagaki Y."/>
            <person name="Hashimoto T."/>
        </authorList>
    </citation>
    <scope>NUCLEOTIDE SEQUENCE</scope>
    <source>
        <strain evidence="2">NY0171</strain>
    </source>
</reference>
<evidence type="ECO:0000313" key="3">
    <source>
        <dbReference type="Proteomes" id="UP001057375"/>
    </source>
</evidence>
<dbReference type="PANTHER" id="PTHR15615">
    <property type="match status" value="1"/>
</dbReference>
<feature type="compositionally biased region" description="Basic and acidic residues" evidence="1">
    <location>
        <begin position="56"/>
        <end position="68"/>
    </location>
</feature>
<comment type="caution">
    <text evidence="2">The sequence shown here is derived from an EMBL/GenBank/DDBJ whole genome shotgun (WGS) entry which is preliminary data.</text>
</comment>
<feature type="region of interest" description="Disordered" evidence="1">
    <location>
        <begin position="1"/>
        <end position="86"/>
    </location>
</feature>
<dbReference type="InterPro" id="IPR013922">
    <property type="entry name" value="Cyclin_PHO80-like"/>
</dbReference>
<evidence type="ECO:0000313" key="2">
    <source>
        <dbReference type="EMBL" id="GKT18537.1"/>
    </source>
</evidence>
<sequence length="316" mass="35891">MPNTVELSEDKWVMGSSGEKHGDLPSSEEFKSTHHKVSPRQKTVPFTIEEDLSVETNEKSLKGEKQEECESDESEESSSSSSDTCQDNSIIIEEPHITLPSLPTLSEGAALPQASQSNPHPKQGGKKWSECCPYVEGLVSTLSIEGFAEYIASIIRVILTPCKKIVKFTGKRLPEPPMYLRDWILRLLEKSQIPRPVAIFGTILILRIHRRGFDITRNNAYRMILTAFDVASKQCSDQPPSLAMWSNASSYFGKATISMFETEFLCIIQWETFIKEDEWYNFVYDTLSLHPKAKNIPDSIPKAWADKIWKERDKKK</sequence>
<gene>
    <name evidence="2" type="ORF">ADUPG1_011330</name>
</gene>
<feature type="compositionally biased region" description="Basic and acidic residues" evidence="1">
    <location>
        <begin position="8"/>
        <end position="32"/>
    </location>
</feature>
<protein>
    <submittedName>
        <fullName evidence="2">Cyclin PHO80-like protein</fullName>
    </submittedName>
</protein>
<evidence type="ECO:0000256" key="1">
    <source>
        <dbReference type="SAM" id="MobiDB-lite"/>
    </source>
</evidence>